<protein>
    <recommendedName>
        <fullName evidence="1">HAT C-terminal dimerisation domain-containing protein</fullName>
    </recommendedName>
</protein>
<keyword evidence="3" id="KW-1185">Reference proteome</keyword>
<accession>A0AAW0NI40</accession>
<dbReference type="InterPro" id="IPR012337">
    <property type="entry name" value="RNaseH-like_sf"/>
</dbReference>
<sequence>MANHFDDAKLSSLAKYARFFDLVRLKTDLIGLYGSQTLRNECKTPGQLLRFLAQNDLTQTIPEVTKLLHLILTIPATTASVERSFSALKRLKTYSRNKTDQGRLSSLATISIERERLVKLQRNKEAFYDKVTDLFAQKERRVELIYK</sequence>
<gene>
    <name evidence="2" type="ORF">WMY93_022637</name>
</gene>
<dbReference type="AlphaFoldDB" id="A0AAW0NI40"/>
<organism evidence="2 3">
    <name type="scientific">Mugilogobius chulae</name>
    <name type="common">yellowstripe goby</name>
    <dbReference type="NCBI Taxonomy" id="88201"/>
    <lineage>
        <taxon>Eukaryota</taxon>
        <taxon>Metazoa</taxon>
        <taxon>Chordata</taxon>
        <taxon>Craniata</taxon>
        <taxon>Vertebrata</taxon>
        <taxon>Euteleostomi</taxon>
        <taxon>Actinopterygii</taxon>
        <taxon>Neopterygii</taxon>
        <taxon>Teleostei</taxon>
        <taxon>Neoteleostei</taxon>
        <taxon>Acanthomorphata</taxon>
        <taxon>Gobiaria</taxon>
        <taxon>Gobiiformes</taxon>
        <taxon>Gobioidei</taxon>
        <taxon>Gobiidae</taxon>
        <taxon>Gobionellinae</taxon>
        <taxon>Mugilogobius</taxon>
    </lineage>
</organism>
<evidence type="ECO:0000313" key="3">
    <source>
        <dbReference type="Proteomes" id="UP001460270"/>
    </source>
</evidence>
<name>A0AAW0NI40_9GOBI</name>
<evidence type="ECO:0000313" key="2">
    <source>
        <dbReference type="EMBL" id="KAK7893485.1"/>
    </source>
</evidence>
<feature type="domain" description="HAT C-terminal dimerisation" evidence="1">
    <location>
        <begin position="48"/>
        <end position="114"/>
    </location>
</feature>
<dbReference type="GO" id="GO:0046983">
    <property type="term" value="F:protein dimerization activity"/>
    <property type="evidence" value="ECO:0007669"/>
    <property type="project" value="InterPro"/>
</dbReference>
<dbReference type="PANTHER" id="PTHR45749">
    <property type="match status" value="1"/>
</dbReference>
<proteinExistence type="predicted"/>
<evidence type="ECO:0000259" key="1">
    <source>
        <dbReference type="Pfam" id="PF05699"/>
    </source>
</evidence>
<dbReference type="SUPFAM" id="SSF53098">
    <property type="entry name" value="Ribonuclease H-like"/>
    <property type="match status" value="1"/>
</dbReference>
<dbReference type="InterPro" id="IPR008906">
    <property type="entry name" value="HATC_C_dom"/>
</dbReference>
<dbReference type="EMBL" id="JBBPFD010000016">
    <property type="protein sequence ID" value="KAK7893485.1"/>
    <property type="molecule type" value="Genomic_DNA"/>
</dbReference>
<dbReference type="PANTHER" id="PTHR45749:SF28">
    <property type="entry name" value="ZINC FINGER MYM-TYPE PROTEIN 1-LIKE-RELATED"/>
    <property type="match status" value="1"/>
</dbReference>
<reference evidence="3" key="1">
    <citation type="submission" date="2024-04" db="EMBL/GenBank/DDBJ databases">
        <title>Salinicola lusitanus LLJ914,a marine bacterium isolated from the Okinawa Trough.</title>
        <authorList>
            <person name="Li J."/>
        </authorList>
    </citation>
    <scope>NUCLEOTIDE SEQUENCE [LARGE SCALE GENOMIC DNA]</scope>
</reference>
<dbReference type="Proteomes" id="UP001460270">
    <property type="component" value="Unassembled WGS sequence"/>
</dbReference>
<comment type="caution">
    <text evidence="2">The sequence shown here is derived from an EMBL/GenBank/DDBJ whole genome shotgun (WGS) entry which is preliminary data.</text>
</comment>
<dbReference type="Pfam" id="PF05699">
    <property type="entry name" value="Dimer_Tnp_hAT"/>
    <property type="match status" value="1"/>
</dbReference>